<dbReference type="Gene3D" id="2.60.40.1220">
    <property type="match status" value="1"/>
</dbReference>
<protein>
    <submittedName>
        <fullName evidence="6">Unannotated protein</fullName>
    </submittedName>
</protein>
<reference evidence="6" key="1">
    <citation type="submission" date="2020-05" db="EMBL/GenBank/DDBJ databases">
        <authorList>
            <person name="Chiriac C."/>
            <person name="Salcher M."/>
            <person name="Ghai R."/>
            <person name="Kavagutti S V."/>
        </authorList>
    </citation>
    <scope>NUCLEOTIDE SEQUENCE</scope>
</reference>
<keyword evidence="4" id="KW-0472">Membrane</keyword>
<keyword evidence="4" id="KW-0812">Transmembrane</keyword>
<evidence type="ECO:0000256" key="1">
    <source>
        <dbReference type="ARBA" id="ARBA00022729"/>
    </source>
</evidence>
<feature type="compositionally biased region" description="Low complexity" evidence="3">
    <location>
        <begin position="63"/>
        <end position="99"/>
    </location>
</feature>
<proteinExistence type="predicted"/>
<dbReference type="AlphaFoldDB" id="A0A6J7HHF8"/>
<feature type="region of interest" description="Disordered" evidence="3">
    <location>
        <begin position="1"/>
        <end position="27"/>
    </location>
</feature>
<evidence type="ECO:0000256" key="3">
    <source>
        <dbReference type="SAM" id="MobiDB-lite"/>
    </source>
</evidence>
<evidence type="ECO:0000256" key="4">
    <source>
        <dbReference type="SAM" id="Phobius"/>
    </source>
</evidence>
<accession>A0A6J7HHF8</accession>
<keyword evidence="4" id="KW-1133">Transmembrane helix</keyword>
<dbReference type="InterPro" id="IPR007348">
    <property type="entry name" value="CopC_dom"/>
</dbReference>
<keyword evidence="1" id="KW-0732">Signal</keyword>
<sequence length="145" mass="14296">MGPGNEQWAQGETAVDGPTVTVSVREGAPIGRYTVGYRVTSADGHPITGSYDFSVSSLDPVDAPSSPSPTAAAGAAGASAATSGSAAPTTASTSAAPAYDPRDPAASEGEREPKQNTEFAVAALLIAVVGLGAIALVLAVRKAKL</sequence>
<gene>
    <name evidence="6" type="ORF">UFOPK3472_03428</name>
</gene>
<dbReference type="InterPro" id="IPR014756">
    <property type="entry name" value="Ig_E-set"/>
</dbReference>
<evidence type="ECO:0000256" key="2">
    <source>
        <dbReference type="ARBA" id="ARBA00023008"/>
    </source>
</evidence>
<feature type="transmembrane region" description="Helical" evidence="4">
    <location>
        <begin position="119"/>
        <end position="140"/>
    </location>
</feature>
<dbReference type="GO" id="GO:0042597">
    <property type="term" value="C:periplasmic space"/>
    <property type="evidence" value="ECO:0007669"/>
    <property type="project" value="InterPro"/>
</dbReference>
<dbReference type="GO" id="GO:0005507">
    <property type="term" value="F:copper ion binding"/>
    <property type="evidence" value="ECO:0007669"/>
    <property type="project" value="InterPro"/>
</dbReference>
<dbReference type="SUPFAM" id="SSF81296">
    <property type="entry name" value="E set domains"/>
    <property type="match status" value="1"/>
</dbReference>
<feature type="domain" description="CopC" evidence="5">
    <location>
        <begin position="7"/>
        <end position="55"/>
    </location>
</feature>
<organism evidence="6">
    <name type="scientific">freshwater metagenome</name>
    <dbReference type="NCBI Taxonomy" id="449393"/>
    <lineage>
        <taxon>unclassified sequences</taxon>
        <taxon>metagenomes</taxon>
        <taxon>ecological metagenomes</taxon>
    </lineage>
</organism>
<keyword evidence="2" id="KW-0186">Copper</keyword>
<dbReference type="EMBL" id="CAFBLX010000337">
    <property type="protein sequence ID" value="CAB4918076.1"/>
    <property type="molecule type" value="Genomic_DNA"/>
</dbReference>
<dbReference type="GO" id="GO:0046688">
    <property type="term" value="P:response to copper ion"/>
    <property type="evidence" value="ECO:0007669"/>
    <property type="project" value="InterPro"/>
</dbReference>
<dbReference type="InterPro" id="IPR014755">
    <property type="entry name" value="Cu-Rt/internalin_Ig-like"/>
</dbReference>
<dbReference type="Pfam" id="PF04234">
    <property type="entry name" value="CopC"/>
    <property type="match status" value="1"/>
</dbReference>
<evidence type="ECO:0000259" key="5">
    <source>
        <dbReference type="Pfam" id="PF04234"/>
    </source>
</evidence>
<evidence type="ECO:0000313" key="6">
    <source>
        <dbReference type="EMBL" id="CAB4918076.1"/>
    </source>
</evidence>
<name>A0A6J7HHF8_9ZZZZ</name>
<feature type="region of interest" description="Disordered" evidence="3">
    <location>
        <begin position="49"/>
        <end position="114"/>
    </location>
</feature>
<feature type="compositionally biased region" description="Basic and acidic residues" evidence="3">
    <location>
        <begin position="100"/>
        <end position="114"/>
    </location>
</feature>